<dbReference type="EMBL" id="WOFH01000016">
    <property type="protein sequence ID" value="MUN41775.1"/>
    <property type="molecule type" value="Genomic_DNA"/>
</dbReference>
<dbReference type="CDD" id="cd13429">
    <property type="entry name" value="UreI_AmiS_like_2"/>
    <property type="match status" value="1"/>
</dbReference>
<evidence type="ECO:0000256" key="1">
    <source>
        <dbReference type="ARBA" id="ARBA00004651"/>
    </source>
</evidence>
<feature type="transmembrane region" description="Helical" evidence="8">
    <location>
        <begin position="145"/>
        <end position="164"/>
    </location>
</feature>
<evidence type="ECO:0000256" key="5">
    <source>
        <dbReference type="ARBA" id="ARBA00022692"/>
    </source>
</evidence>
<comment type="similarity">
    <text evidence="2">Belongs to the AmiS/UreI family.</text>
</comment>
<evidence type="ECO:0000313" key="10">
    <source>
        <dbReference type="Proteomes" id="UP000432015"/>
    </source>
</evidence>
<organism evidence="9 10">
    <name type="scientific">Actinomadura litoris</name>
    <dbReference type="NCBI Taxonomy" id="2678616"/>
    <lineage>
        <taxon>Bacteria</taxon>
        <taxon>Bacillati</taxon>
        <taxon>Actinomycetota</taxon>
        <taxon>Actinomycetes</taxon>
        <taxon>Streptosporangiales</taxon>
        <taxon>Thermomonosporaceae</taxon>
        <taxon>Actinomadura</taxon>
    </lineage>
</organism>
<keyword evidence="4" id="KW-1003">Cell membrane</keyword>
<sequence>MGNVGLLYVGAVLFINAMMLLGRVEARAAALLNLFVGALQVVLPTLLLVKAGDDLAAITAASGIYLFGFTYLYVGIGLLAGLDTTGVGWFSLFVSVTALVFSAINFFDVKDHPFGVIWLCWSFLWFLFFVVLGLKREEYTRYTGWVTFVAAWGTAVLPAFLLLTDHYTTGPALAVPFAVCAVVAVAGLWVLVGPRRTSSAPPTPPAA</sequence>
<dbReference type="Pfam" id="PF02293">
    <property type="entry name" value="AmiS_UreI"/>
    <property type="match status" value="1"/>
</dbReference>
<evidence type="ECO:0000256" key="2">
    <source>
        <dbReference type="ARBA" id="ARBA00010068"/>
    </source>
</evidence>
<protein>
    <submittedName>
        <fullName evidence="9">Transporter</fullName>
    </submittedName>
</protein>
<comment type="subcellular location">
    <subcellularLocation>
        <location evidence="1">Cell membrane</location>
        <topology evidence="1">Multi-pass membrane protein</topology>
    </subcellularLocation>
</comment>
<dbReference type="InterPro" id="IPR003211">
    <property type="entry name" value="AmiSUreI_transpt"/>
</dbReference>
<evidence type="ECO:0000256" key="3">
    <source>
        <dbReference type="ARBA" id="ARBA00022448"/>
    </source>
</evidence>
<dbReference type="InterPro" id="IPR038523">
    <property type="entry name" value="AmiSUreI_transpt_sf"/>
</dbReference>
<dbReference type="GO" id="GO:0005886">
    <property type="term" value="C:plasma membrane"/>
    <property type="evidence" value="ECO:0007669"/>
    <property type="project" value="UniProtKB-SubCell"/>
</dbReference>
<keyword evidence="10" id="KW-1185">Reference proteome</keyword>
<gene>
    <name evidence="9" type="ORF">GNZ18_35095</name>
</gene>
<evidence type="ECO:0000256" key="7">
    <source>
        <dbReference type="ARBA" id="ARBA00023136"/>
    </source>
</evidence>
<dbReference type="RefSeq" id="WP_156220971.1">
    <property type="nucleotide sequence ID" value="NZ_WOFH01000016.1"/>
</dbReference>
<proteinExistence type="inferred from homology"/>
<keyword evidence="3" id="KW-0813">Transport</keyword>
<keyword evidence="6 8" id="KW-1133">Transmembrane helix</keyword>
<evidence type="ECO:0000256" key="8">
    <source>
        <dbReference type="SAM" id="Phobius"/>
    </source>
</evidence>
<evidence type="ECO:0000256" key="4">
    <source>
        <dbReference type="ARBA" id="ARBA00022475"/>
    </source>
</evidence>
<feature type="transmembrane region" description="Helical" evidence="8">
    <location>
        <begin position="170"/>
        <end position="192"/>
    </location>
</feature>
<feature type="transmembrane region" description="Helical" evidence="8">
    <location>
        <begin position="113"/>
        <end position="133"/>
    </location>
</feature>
<feature type="transmembrane region" description="Helical" evidence="8">
    <location>
        <begin position="31"/>
        <end position="49"/>
    </location>
</feature>
<comment type="caution">
    <text evidence="9">The sequence shown here is derived from an EMBL/GenBank/DDBJ whole genome shotgun (WGS) entry which is preliminary data.</text>
</comment>
<accession>A0A7K1LC62</accession>
<evidence type="ECO:0000313" key="9">
    <source>
        <dbReference type="EMBL" id="MUN41775.1"/>
    </source>
</evidence>
<reference evidence="9 10" key="1">
    <citation type="submission" date="2019-11" db="EMBL/GenBank/DDBJ databases">
        <authorList>
            <person name="Cao P."/>
        </authorList>
    </citation>
    <scope>NUCLEOTIDE SEQUENCE [LARGE SCALE GENOMIC DNA]</scope>
    <source>
        <strain evidence="9 10">NEAU-AAG5</strain>
    </source>
</reference>
<feature type="transmembrane region" description="Helical" evidence="8">
    <location>
        <begin position="55"/>
        <end position="74"/>
    </location>
</feature>
<feature type="transmembrane region" description="Helical" evidence="8">
    <location>
        <begin position="86"/>
        <end position="107"/>
    </location>
</feature>
<dbReference type="AlphaFoldDB" id="A0A7K1LC62"/>
<dbReference type="Gene3D" id="1.25.40.600">
    <property type="match status" value="1"/>
</dbReference>
<keyword evidence="7 8" id="KW-0472">Membrane</keyword>
<dbReference type="Proteomes" id="UP000432015">
    <property type="component" value="Unassembled WGS sequence"/>
</dbReference>
<evidence type="ECO:0000256" key="6">
    <source>
        <dbReference type="ARBA" id="ARBA00022989"/>
    </source>
</evidence>
<keyword evidence="5 8" id="KW-0812">Transmembrane</keyword>
<feature type="transmembrane region" description="Helical" evidence="8">
    <location>
        <begin position="6"/>
        <end position="24"/>
    </location>
</feature>
<name>A0A7K1LC62_9ACTN</name>